<gene>
    <name evidence="3" type="ORF">CC78DRAFT_542866</name>
</gene>
<name>A0A9P4N5B4_9PLEO</name>
<evidence type="ECO:0000256" key="2">
    <source>
        <dbReference type="SAM" id="SignalP"/>
    </source>
</evidence>
<proteinExistence type="predicted"/>
<feature type="region of interest" description="Disordered" evidence="1">
    <location>
        <begin position="24"/>
        <end position="44"/>
    </location>
</feature>
<evidence type="ECO:0000256" key="1">
    <source>
        <dbReference type="SAM" id="MobiDB-lite"/>
    </source>
</evidence>
<dbReference type="AlphaFoldDB" id="A0A9P4N5B4"/>
<evidence type="ECO:0000313" key="3">
    <source>
        <dbReference type="EMBL" id="KAF2265903.1"/>
    </source>
</evidence>
<dbReference type="EMBL" id="ML986602">
    <property type="protein sequence ID" value="KAF2265903.1"/>
    <property type="molecule type" value="Genomic_DNA"/>
</dbReference>
<reference evidence="4" key="1">
    <citation type="journal article" date="2020" name="Stud. Mycol.">
        <title>101 Dothideomycetes genomes: A test case for predicting lifestyles and emergence of pathogens.</title>
        <authorList>
            <person name="Haridas S."/>
            <person name="Albert R."/>
            <person name="Binder M."/>
            <person name="Bloem J."/>
            <person name="LaButti K."/>
            <person name="Salamov A."/>
            <person name="Andreopoulos B."/>
            <person name="Baker S."/>
            <person name="Barry K."/>
            <person name="Bills G."/>
            <person name="Bluhm B."/>
            <person name="Cannon C."/>
            <person name="Castanera R."/>
            <person name="Culley D."/>
            <person name="Daum C."/>
            <person name="Ezra D."/>
            <person name="Gonzalez J."/>
            <person name="Henrissat B."/>
            <person name="Kuo A."/>
            <person name="Liang C."/>
            <person name="Lipzen A."/>
            <person name="Lutzoni F."/>
            <person name="Magnuson J."/>
            <person name="Mondo S."/>
            <person name="Nolan M."/>
            <person name="Ohm R."/>
            <person name="Pangilinan J."/>
            <person name="Park H.-J."/>
            <person name="Ramirez L."/>
            <person name="Alfaro M."/>
            <person name="Sun H."/>
            <person name="Tritt A."/>
            <person name="Yoshinaga Y."/>
            <person name="Zwiers L.-H."/>
            <person name="Turgeon B."/>
            <person name="Goodwin S."/>
            <person name="Spatafora J."/>
            <person name="Crous P."/>
            <person name="Grigoriev I."/>
        </authorList>
    </citation>
    <scope>NUCLEOTIDE SEQUENCE [LARGE SCALE GENOMIC DNA]</scope>
    <source>
        <strain evidence="4">CBS 304.66</strain>
    </source>
</reference>
<keyword evidence="4" id="KW-1185">Reference proteome</keyword>
<sequence length="114" mass="12480">MHPFLPPVLLLLLLTTSSASPFPYPELSPKPNATTPARHNPHKEPTPTFKLACDCAKPIVPIDQLTASEVALTRVRGYQKCEFEFGAAMACYYRSRGGCASPTFAVRLEFPSSI</sequence>
<protein>
    <submittedName>
        <fullName evidence="3">Uncharacterized protein</fullName>
    </submittedName>
</protein>
<organism evidence="3 4">
    <name type="scientific">Lojkania enalia</name>
    <dbReference type="NCBI Taxonomy" id="147567"/>
    <lineage>
        <taxon>Eukaryota</taxon>
        <taxon>Fungi</taxon>
        <taxon>Dikarya</taxon>
        <taxon>Ascomycota</taxon>
        <taxon>Pezizomycotina</taxon>
        <taxon>Dothideomycetes</taxon>
        <taxon>Pleosporomycetidae</taxon>
        <taxon>Pleosporales</taxon>
        <taxon>Pleosporales incertae sedis</taxon>
        <taxon>Lojkania</taxon>
    </lineage>
</organism>
<keyword evidence="2" id="KW-0732">Signal</keyword>
<accession>A0A9P4N5B4</accession>
<feature type="signal peptide" evidence="2">
    <location>
        <begin position="1"/>
        <end position="19"/>
    </location>
</feature>
<evidence type="ECO:0000313" key="4">
    <source>
        <dbReference type="Proteomes" id="UP000800093"/>
    </source>
</evidence>
<dbReference type="Proteomes" id="UP000800093">
    <property type="component" value="Unassembled WGS sequence"/>
</dbReference>
<feature type="chain" id="PRO_5040286096" evidence="2">
    <location>
        <begin position="20"/>
        <end position="114"/>
    </location>
</feature>
<comment type="caution">
    <text evidence="3">The sequence shown here is derived from an EMBL/GenBank/DDBJ whole genome shotgun (WGS) entry which is preliminary data.</text>
</comment>
<dbReference type="OrthoDB" id="3783411at2759"/>